<feature type="transmembrane region" description="Helical" evidence="8">
    <location>
        <begin position="32"/>
        <end position="49"/>
    </location>
</feature>
<dbReference type="AlphaFoldDB" id="A0A3D2XBY4"/>
<dbReference type="InterPro" id="IPR045378">
    <property type="entry name" value="LNT_N"/>
</dbReference>
<comment type="function">
    <text evidence="8">Catalyzes the phospholipid dependent N-acylation of the N-terminal cysteine of apolipoprotein, the last step in lipoprotein maturation.</text>
</comment>
<keyword evidence="4 8" id="KW-0812">Transmembrane</keyword>
<dbReference type="GO" id="GO:0016410">
    <property type="term" value="F:N-acyltransferase activity"/>
    <property type="evidence" value="ECO:0007669"/>
    <property type="project" value="UniProtKB-UniRule"/>
</dbReference>
<dbReference type="SUPFAM" id="SSF56317">
    <property type="entry name" value="Carbon-nitrogen hydrolase"/>
    <property type="match status" value="1"/>
</dbReference>
<evidence type="ECO:0000256" key="8">
    <source>
        <dbReference type="HAMAP-Rule" id="MF_01148"/>
    </source>
</evidence>
<comment type="similarity">
    <text evidence="8">Belongs to the CN hydrolase family. Apolipoprotein N-acyltransferase subfamily.</text>
</comment>
<comment type="pathway">
    <text evidence="8">Protein modification; lipoprotein biosynthesis (N-acyl transfer).</text>
</comment>
<evidence type="ECO:0000256" key="3">
    <source>
        <dbReference type="ARBA" id="ARBA00022679"/>
    </source>
</evidence>
<evidence type="ECO:0000256" key="6">
    <source>
        <dbReference type="ARBA" id="ARBA00023136"/>
    </source>
</evidence>
<keyword evidence="10" id="KW-0449">Lipoprotein</keyword>
<dbReference type="PROSITE" id="PS50263">
    <property type="entry name" value="CN_HYDROLASE"/>
    <property type="match status" value="1"/>
</dbReference>
<dbReference type="NCBIfam" id="TIGR00546">
    <property type="entry name" value="lnt"/>
    <property type="match status" value="1"/>
</dbReference>
<feature type="transmembrane region" description="Helical" evidence="8">
    <location>
        <begin position="91"/>
        <end position="115"/>
    </location>
</feature>
<dbReference type="EMBL" id="DPVV01000586">
    <property type="protein sequence ID" value="HCL04267.1"/>
    <property type="molecule type" value="Genomic_DNA"/>
</dbReference>
<keyword evidence="3 8" id="KW-0808">Transferase</keyword>
<comment type="caution">
    <text evidence="10">The sequence shown here is derived from an EMBL/GenBank/DDBJ whole genome shotgun (WGS) entry which is preliminary data.</text>
</comment>
<gene>
    <name evidence="8 10" type="primary">lnt</name>
    <name evidence="10" type="ORF">DHW61_17975</name>
</gene>
<evidence type="ECO:0000256" key="4">
    <source>
        <dbReference type="ARBA" id="ARBA00022692"/>
    </source>
</evidence>
<dbReference type="UniPathway" id="UPA00666"/>
<protein>
    <recommendedName>
        <fullName evidence="8">Apolipoprotein N-acyltransferase</fullName>
        <shortName evidence="8">ALP N-acyltransferase</shortName>
        <ecNumber evidence="8">2.3.1.269</ecNumber>
    </recommendedName>
</protein>
<dbReference type="EC" id="2.3.1.269" evidence="8"/>
<dbReference type="Proteomes" id="UP000262969">
    <property type="component" value="Unassembled WGS sequence"/>
</dbReference>
<keyword evidence="7 8" id="KW-0012">Acyltransferase</keyword>
<organism evidence="10 11">
    <name type="scientific">Lachnoclostridium phytofermentans</name>
    <dbReference type="NCBI Taxonomy" id="66219"/>
    <lineage>
        <taxon>Bacteria</taxon>
        <taxon>Bacillati</taxon>
        <taxon>Bacillota</taxon>
        <taxon>Clostridia</taxon>
        <taxon>Lachnospirales</taxon>
        <taxon>Lachnospiraceae</taxon>
    </lineage>
</organism>
<dbReference type="PANTHER" id="PTHR38686:SF1">
    <property type="entry name" value="APOLIPOPROTEIN N-ACYLTRANSFERASE"/>
    <property type="match status" value="1"/>
</dbReference>
<reference evidence="10 11" key="1">
    <citation type="journal article" date="2018" name="Nat. Biotechnol.">
        <title>A standardized bacterial taxonomy based on genome phylogeny substantially revises the tree of life.</title>
        <authorList>
            <person name="Parks D.H."/>
            <person name="Chuvochina M."/>
            <person name="Waite D.W."/>
            <person name="Rinke C."/>
            <person name="Skarshewski A."/>
            <person name="Chaumeil P.A."/>
            <person name="Hugenholtz P."/>
        </authorList>
    </citation>
    <scope>NUCLEOTIDE SEQUENCE [LARGE SCALE GENOMIC DNA]</scope>
    <source>
        <strain evidence="10">UBA11728</strain>
    </source>
</reference>
<evidence type="ECO:0000313" key="11">
    <source>
        <dbReference type="Proteomes" id="UP000262969"/>
    </source>
</evidence>
<evidence type="ECO:0000313" key="10">
    <source>
        <dbReference type="EMBL" id="HCL04267.1"/>
    </source>
</evidence>
<dbReference type="InterPro" id="IPR036526">
    <property type="entry name" value="C-N_Hydrolase_sf"/>
</dbReference>
<feature type="transmembrane region" description="Helical" evidence="8">
    <location>
        <begin position="165"/>
        <end position="185"/>
    </location>
</feature>
<keyword evidence="2 8" id="KW-1003">Cell membrane</keyword>
<dbReference type="Gene3D" id="3.60.110.10">
    <property type="entry name" value="Carbon-nitrogen hydrolase"/>
    <property type="match status" value="1"/>
</dbReference>
<dbReference type="InterPro" id="IPR004563">
    <property type="entry name" value="Apolipo_AcylTrfase"/>
</dbReference>
<feature type="transmembrane region" description="Helical" evidence="8">
    <location>
        <begin position="61"/>
        <end position="79"/>
    </location>
</feature>
<dbReference type="Pfam" id="PF20154">
    <property type="entry name" value="LNT_N"/>
    <property type="match status" value="1"/>
</dbReference>
<feature type="transmembrane region" description="Helical" evidence="8">
    <location>
        <begin position="12"/>
        <end position="27"/>
    </location>
</feature>
<comment type="subcellular location">
    <subcellularLocation>
        <location evidence="1 8">Cell membrane</location>
        <topology evidence="1 8">Multi-pass membrane protein</topology>
    </subcellularLocation>
</comment>
<evidence type="ECO:0000256" key="7">
    <source>
        <dbReference type="ARBA" id="ARBA00023315"/>
    </source>
</evidence>
<evidence type="ECO:0000256" key="5">
    <source>
        <dbReference type="ARBA" id="ARBA00022989"/>
    </source>
</evidence>
<feature type="transmembrane region" description="Helical" evidence="8">
    <location>
        <begin position="127"/>
        <end position="153"/>
    </location>
</feature>
<dbReference type="InterPro" id="IPR003010">
    <property type="entry name" value="C-N_Hydrolase"/>
</dbReference>
<accession>A0A3D2XBY4</accession>
<sequence length="538" mass="61075">MNGLKYSPKMQTFLYSMLSGILTAYAFLEGRAWFLCFFSLIPLFLVFLQNNKVELKKLQPIAIFSYSLFYYGLVLYWLYHLSSAMPFDGTTPVFLLSLAILIIVLQNGFGLYISLLSFRHLRTGTAWDIVIIACLYILAEWLQEFLGIVAFPWARLSLSVTPWPLFIQSASVFGGLFISFLLILINGGFAFGIVKASNHYFGIFHIATERYSWEKELMNLTAYIFIGVILVGNLLFGAIRGNKSFDDENSEAIEVLLVQGNHPGINKWQTSTVQILADYIDLTEDNVTENTRLVFWPESAVPIYIEEAYEEQKQLMTLSEKHNISIVLGTFNRKEVEGEYICYNAMYVVTKDGISKNPYYKQKLVPFGEYLPFSKIFSRISPDVTFMLMEELSQTPGTETFPVETEYGDVGGIICYESIFPNISRESVKNGAQLLAVLSNDSWFGDSAALYQHHSQSILRAVENGRYVVRASNTGLTSIINEKGEVIKRVDALIGTTLRGEVKFYNHKTIYTRIGDVIVIPGIGLIFAAIIKRRFYRR</sequence>
<keyword evidence="5 8" id="KW-1133">Transmembrane helix</keyword>
<evidence type="ECO:0000256" key="2">
    <source>
        <dbReference type="ARBA" id="ARBA00022475"/>
    </source>
</evidence>
<dbReference type="HAMAP" id="MF_01148">
    <property type="entry name" value="Lnt"/>
    <property type="match status" value="1"/>
</dbReference>
<evidence type="ECO:0000259" key="9">
    <source>
        <dbReference type="PROSITE" id="PS50263"/>
    </source>
</evidence>
<dbReference type="Pfam" id="PF00795">
    <property type="entry name" value="CN_hydrolase"/>
    <property type="match status" value="1"/>
</dbReference>
<feature type="transmembrane region" description="Helical" evidence="8">
    <location>
        <begin position="510"/>
        <end position="531"/>
    </location>
</feature>
<proteinExistence type="inferred from homology"/>
<feature type="domain" description="CN hydrolase" evidence="9">
    <location>
        <begin position="258"/>
        <end position="504"/>
    </location>
</feature>
<dbReference type="CDD" id="cd07571">
    <property type="entry name" value="ALP_N-acyl_transferase"/>
    <property type="match status" value="1"/>
</dbReference>
<name>A0A3D2XBY4_9FIRM</name>
<keyword evidence="6 8" id="KW-0472">Membrane</keyword>
<comment type="catalytic activity">
    <reaction evidence="8">
        <text>N-terminal S-1,2-diacyl-sn-glyceryl-L-cysteinyl-[lipoprotein] + a glycerophospholipid = N-acyl-S-1,2-diacyl-sn-glyceryl-L-cysteinyl-[lipoprotein] + a 2-acyl-sn-glycero-3-phospholipid + H(+)</text>
        <dbReference type="Rhea" id="RHEA:48228"/>
        <dbReference type="Rhea" id="RHEA-COMP:14681"/>
        <dbReference type="Rhea" id="RHEA-COMP:14684"/>
        <dbReference type="ChEBI" id="CHEBI:15378"/>
        <dbReference type="ChEBI" id="CHEBI:136912"/>
        <dbReference type="ChEBI" id="CHEBI:140656"/>
        <dbReference type="ChEBI" id="CHEBI:140657"/>
        <dbReference type="ChEBI" id="CHEBI:140660"/>
        <dbReference type="EC" id="2.3.1.269"/>
    </reaction>
</comment>
<dbReference type="GO" id="GO:0042158">
    <property type="term" value="P:lipoprotein biosynthetic process"/>
    <property type="evidence" value="ECO:0007669"/>
    <property type="project" value="UniProtKB-UniRule"/>
</dbReference>
<dbReference type="PANTHER" id="PTHR38686">
    <property type="entry name" value="APOLIPOPROTEIN N-ACYLTRANSFERASE"/>
    <property type="match status" value="1"/>
</dbReference>
<feature type="transmembrane region" description="Helical" evidence="8">
    <location>
        <begin position="220"/>
        <end position="239"/>
    </location>
</feature>
<dbReference type="GO" id="GO:0005886">
    <property type="term" value="C:plasma membrane"/>
    <property type="evidence" value="ECO:0007669"/>
    <property type="project" value="UniProtKB-SubCell"/>
</dbReference>
<evidence type="ECO:0000256" key="1">
    <source>
        <dbReference type="ARBA" id="ARBA00004651"/>
    </source>
</evidence>